<dbReference type="PROSITE" id="PS00018">
    <property type="entry name" value="EF_HAND_1"/>
    <property type="match status" value="1"/>
</dbReference>
<comment type="subcellular location">
    <subcellularLocation>
        <location evidence="1">Membrane</location>
    </subcellularLocation>
</comment>
<dbReference type="Gene3D" id="1.10.238.10">
    <property type="entry name" value="EF-hand"/>
    <property type="match status" value="1"/>
</dbReference>
<reference evidence="8" key="1">
    <citation type="submission" date="2016-06" db="UniProtKB">
        <authorList>
            <consortium name="WormBaseParasite"/>
        </authorList>
    </citation>
    <scope>IDENTIFICATION</scope>
</reference>
<dbReference type="GO" id="GO:0046872">
    <property type="term" value="F:metal ion binding"/>
    <property type="evidence" value="ECO:0007669"/>
    <property type="project" value="UniProtKB-KW"/>
</dbReference>
<keyword evidence="5" id="KW-0472">Membrane</keyword>
<sequence length="304" mass="34328">MLRKFWDTAQKADYRRNGVRIDCRCLNIAVYAVLHESGGDNRTSSTVIKLKVLNNRGRPLVHLVDLHSLGHVSPCHHSSFCSAKTLLNLSETFWFAQKAVLYPTAPLYDAERKELTPACVRALIRVFRICDTDNDGYLSDRELEAFQSRCFSVPLTTQSLQDVKQLVRQSCPGGVTLNGITQKGKLFKMRCVCVSITCSSGRRRLPKTIHLTSALLIRLPHQIRAMRRGQRCSNTDSSFLSCFLNGQVPSPYSRTGRTAAEYTRPLTDSRMSRRRHKCLNSANANRAFCLRADTSSVMRRPGEM</sequence>
<evidence type="ECO:0000256" key="4">
    <source>
        <dbReference type="ARBA" id="ARBA00022837"/>
    </source>
</evidence>
<evidence type="ECO:0000313" key="8">
    <source>
        <dbReference type="WBParaSite" id="ECPE_0000777401-mRNA-1"/>
    </source>
</evidence>
<evidence type="ECO:0000256" key="1">
    <source>
        <dbReference type="ARBA" id="ARBA00004370"/>
    </source>
</evidence>
<dbReference type="InterPro" id="IPR011992">
    <property type="entry name" value="EF-hand-dom_pair"/>
</dbReference>
<keyword evidence="7" id="KW-1185">Reference proteome</keyword>
<accession>A0A183ALC0</accession>
<evidence type="ECO:0000256" key="3">
    <source>
        <dbReference type="ARBA" id="ARBA00022737"/>
    </source>
</evidence>
<dbReference type="InterPro" id="IPR018247">
    <property type="entry name" value="EF_Hand_1_Ca_BS"/>
</dbReference>
<dbReference type="AlphaFoldDB" id="A0A183ALC0"/>
<evidence type="ECO:0000313" key="6">
    <source>
        <dbReference type="EMBL" id="VDP81943.1"/>
    </source>
</evidence>
<keyword evidence="3" id="KW-0677">Repeat</keyword>
<dbReference type="Proteomes" id="UP000272942">
    <property type="component" value="Unassembled WGS sequence"/>
</dbReference>
<keyword evidence="4" id="KW-0106">Calcium</keyword>
<reference evidence="6 7" key="2">
    <citation type="submission" date="2018-11" db="EMBL/GenBank/DDBJ databases">
        <authorList>
            <consortium name="Pathogen Informatics"/>
        </authorList>
    </citation>
    <scope>NUCLEOTIDE SEQUENCE [LARGE SCALE GENOMIC DNA]</scope>
    <source>
        <strain evidence="6 7">Egypt</strain>
    </source>
</reference>
<gene>
    <name evidence="6" type="ORF">ECPE_LOCUS7755</name>
</gene>
<dbReference type="EMBL" id="UZAN01045034">
    <property type="protein sequence ID" value="VDP81943.1"/>
    <property type="molecule type" value="Genomic_DNA"/>
</dbReference>
<dbReference type="InterPro" id="IPR052266">
    <property type="entry name" value="Miro-EF-hand_domain"/>
</dbReference>
<dbReference type="OrthoDB" id="10020961at2759"/>
<protein>
    <submittedName>
        <fullName evidence="8">EF-hand domain-containing protein</fullName>
    </submittedName>
</protein>
<dbReference type="PANTHER" id="PTHR46819">
    <property type="entry name" value="EF-HAND CALCIUM-BINDING DOMAIN-CONTAINING PROTEIN 7"/>
    <property type="match status" value="1"/>
</dbReference>
<organism evidence="8">
    <name type="scientific">Echinostoma caproni</name>
    <dbReference type="NCBI Taxonomy" id="27848"/>
    <lineage>
        <taxon>Eukaryota</taxon>
        <taxon>Metazoa</taxon>
        <taxon>Spiralia</taxon>
        <taxon>Lophotrochozoa</taxon>
        <taxon>Platyhelminthes</taxon>
        <taxon>Trematoda</taxon>
        <taxon>Digenea</taxon>
        <taxon>Plagiorchiida</taxon>
        <taxon>Echinostomata</taxon>
        <taxon>Echinostomatoidea</taxon>
        <taxon>Echinostomatidae</taxon>
        <taxon>Echinostoma</taxon>
    </lineage>
</organism>
<proteinExistence type="predicted"/>
<dbReference type="PANTHER" id="PTHR46819:SF1">
    <property type="entry name" value="EF-HAND CALCIUM-BINDING DOMAIN-CONTAINING PROTEIN 7"/>
    <property type="match status" value="1"/>
</dbReference>
<name>A0A183ALC0_9TREM</name>
<dbReference type="SUPFAM" id="SSF47473">
    <property type="entry name" value="EF-hand"/>
    <property type="match status" value="1"/>
</dbReference>
<dbReference type="GO" id="GO:0016020">
    <property type="term" value="C:membrane"/>
    <property type="evidence" value="ECO:0007669"/>
    <property type="project" value="UniProtKB-SubCell"/>
</dbReference>
<dbReference type="WBParaSite" id="ECPE_0000777401-mRNA-1">
    <property type="protein sequence ID" value="ECPE_0000777401-mRNA-1"/>
    <property type="gene ID" value="ECPE_0000777401"/>
</dbReference>
<evidence type="ECO:0000313" key="7">
    <source>
        <dbReference type="Proteomes" id="UP000272942"/>
    </source>
</evidence>
<evidence type="ECO:0000256" key="2">
    <source>
        <dbReference type="ARBA" id="ARBA00022723"/>
    </source>
</evidence>
<keyword evidence="2" id="KW-0479">Metal-binding</keyword>
<evidence type="ECO:0000256" key="5">
    <source>
        <dbReference type="ARBA" id="ARBA00023136"/>
    </source>
</evidence>